<keyword evidence="4" id="KW-1185">Reference proteome</keyword>
<dbReference type="SUPFAM" id="SSF109640">
    <property type="entry name" value="KRAB domain (Kruppel-associated box)"/>
    <property type="match status" value="1"/>
</dbReference>
<evidence type="ECO:0000256" key="1">
    <source>
        <dbReference type="SAM" id="MobiDB-lite"/>
    </source>
</evidence>
<dbReference type="Proteomes" id="UP001177744">
    <property type="component" value="Unassembled WGS sequence"/>
</dbReference>
<evidence type="ECO:0000313" key="3">
    <source>
        <dbReference type="EMBL" id="KAK1341073.1"/>
    </source>
</evidence>
<dbReference type="InterPro" id="IPR036051">
    <property type="entry name" value="KRAB_dom_sf"/>
</dbReference>
<dbReference type="PROSITE" id="PS50805">
    <property type="entry name" value="KRAB"/>
    <property type="match status" value="1"/>
</dbReference>
<evidence type="ECO:0000313" key="4">
    <source>
        <dbReference type="Proteomes" id="UP001177744"/>
    </source>
</evidence>
<feature type="region of interest" description="Disordered" evidence="1">
    <location>
        <begin position="177"/>
        <end position="270"/>
    </location>
</feature>
<evidence type="ECO:0000259" key="2">
    <source>
        <dbReference type="PROSITE" id="PS50805"/>
    </source>
</evidence>
<dbReference type="GO" id="GO:0006355">
    <property type="term" value="P:regulation of DNA-templated transcription"/>
    <property type="evidence" value="ECO:0007669"/>
    <property type="project" value="InterPro"/>
</dbReference>
<dbReference type="EMBL" id="JAULJE010000007">
    <property type="protein sequence ID" value="KAK1341073.1"/>
    <property type="molecule type" value="Genomic_DNA"/>
</dbReference>
<reference evidence="3" key="1">
    <citation type="submission" date="2023-06" db="EMBL/GenBank/DDBJ databases">
        <title>Reference genome for the Northern bat (Eptesicus nilssonii), a most northern bat species.</title>
        <authorList>
            <person name="Laine V.N."/>
            <person name="Pulliainen A.T."/>
            <person name="Lilley T.M."/>
        </authorList>
    </citation>
    <scope>NUCLEOTIDE SEQUENCE</scope>
    <source>
        <strain evidence="3">BLF_Eptnil</strain>
        <tissue evidence="3">Kidney</tissue>
    </source>
</reference>
<organism evidence="3 4">
    <name type="scientific">Cnephaeus nilssonii</name>
    <name type="common">Northern bat</name>
    <name type="synonym">Eptesicus nilssonii</name>
    <dbReference type="NCBI Taxonomy" id="3371016"/>
    <lineage>
        <taxon>Eukaryota</taxon>
        <taxon>Metazoa</taxon>
        <taxon>Chordata</taxon>
        <taxon>Craniata</taxon>
        <taxon>Vertebrata</taxon>
        <taxon>Euteleostomi</taxon>
        <taxon>Mammalia</taxon>
        <taxon>Eutheria</taxon>
        <taxon>Laurasiatheria</taxon>
        <taxon>Chiroptera</taxon>
        <taxon>Yangochiroptera</taxon>
        <taxon>Vespertilionidae</taxon>
        <taxon>Cnephaeus</taxon>
    </lineage>
</organism>
<gene>
    <name evidence="3" type="ORF">QTO34_017474</name>
</gene>
<dbReference type="SMART" id="SM00349">
    <property type="entry name" value="KRAB"/>
    <property type="match status" value="1"/>
</dbReference>
<name>A0AA40I128_CNENI</name>
<sequence length="421" mass="46437">MQSQVPADHLLREPCLRCGCSHLVMPAANEEDTKKTLMQFWKDYYIYDAIKTLDWTSCDVTKKHMNGTWKKTLKRFIHDFKNFIKDKEVAKINKLVVEMTNNFNLCVDKDDVEELLKVLPGTSTCCCHPPHSHLLLAPEPLLTPTASAQLWSQSLSTITRCKQRLLALIAHEGFSTPLAPEGQSGQQPSFPPAAGTGPNHSVLSVGASRASNVSSWEWQQQEQGWRQTGNWGPRRKGPGEVIEDGPRPAPVTTAASRPTDPSKPSQTTSTCTAALHHLHSGQSHLFAPARSRLSAFPHCPEAQSCWSGAECLCHHNGDNASLPPSPRLLSACASRRRSYKGLDTAQRALYRDVILESYKNLFFLGISVLDQNIISILEQGKALWILEITETLATLDAGSCEFQSTLSSDQPNTLAQGTVTM</sequence>
<dbReference type="CDD" id="cd07765">
    <property type="entry name" value="KRAB_A-box"/>
    <property type="match status" value="1"/>
</dbReference>
<protein>
    <recommendedName>
        <fullName evidence="2">KRAB domain-containing protein</fullName>
    </recommendedName>
</protein>
<dbReference type="Gene3D" id="6.10.140.140">
    <property type="match status" value="1"/>
</dbReference>
<dbReference type="InterPro" id="IPR001909">
    <property type="entry name" value="KRAB"/>
</dbReference>
<feature type="domain" description="KRAB" evidence="2">
    <location>
        <begin position="325"/>
        <end position="396"/>
    </location>
</feature>
<proteinExistence type="predicted"/>
<comment type="caution">
    <text evidence="3">The sequence shown here is derived from an EMBL/GenBank/DDBJ whole genome shotgun (WGS) entry which is preliminary data.</text>
</comment>
<dbReference type="Pfam" id="PF01352">
    <property type="entry name" value="KRAB"/>
    <property type="match status" value="1"/>
</dbReference>
<dbReference type="AlphaFoldDB" id="A0AA40I128"/>
<feature type="compositionally biased region" description="Low complexity" evidence="1">
    <location>
        <begin position="214"/>
        <end position="223"/>
    </location>
</feature>
<accession>A0AA40I128</accession>